<dbReference type="PANTHER" id="PTHR43671:SF98">
    <property type="entry name" value="SERINE_THREONINE-PROTEIN KINASE NEK11"/>
    <property type="match status" value="1"/>
</dbReference>
<evidence type="ECO:0000256" key="2">
    <source>
        <dbReference type="ARBA" id="ARBA00022527"/>
    </source>
</evidence>
<dbReference type="CDD" id="cd00180">
    <property type="entry name" value="PKc"/>
    <property type="match status" value="1"/>
</dbReference>
<keyword evidence="4" id="KW-0547">Nucleotide-binding</keyword>
<evidence type="ECO:0000256" key="8">
    <source>
        <dbReference type="ARBA" id="ARBA00048679"/>
    </source>
</evidence>
<dbReference type="SUPFAM" id="SSF56112">
    <property type="entry name" value="Protein kinase-like (PK-like)"/>
    <property type="match status" value="1"/>
</dbReference>
<reference evidence="10 11" key="1">
    <citation type="journal article" date="2018" name="Sci. Rep.">
        <title>Comparative genomics provides insights into the lifestyle and reveals functional heterogeneity of dark septate endophytic fungi.</title>
        <authorList>
            <person name="Knapp D.G."/>
            <person name="Nemeth J.B."/>
            <person name="Barry K."/>
            <person name="Hainaut M."/>
            <person name="Henrissat B."/>
            <person name="Johnson J."/>
            <person name="Kuo A."/>
            <person name="Lim J.H.P."/>
            <person name="Lipzen A."/>
            <person name="Nolan M."/>
            <person name="Ohm R.A."/>
            <person name="Tamas L."/>
            <person name="Grigoriev I.V."/>
            <person name="Spatafora J.W."/>
            <person name="Nagy L.G."/>
            <person name="Kovacs G.M."/>
        </authorList>
    </citation>
    <scope>NUCLEOTIDE SEQUENCE [LARGE SCALE GENOMIC DNA]</scope>
    <source>
        <strain evidence="10 11">DSE2036</strain>
    </source>
</reference>
<dbReference type="SMART" id="SM00220">
    <property type="entry name" value="S_TKc"/>
    <property type="match status" value="1"/>
</dbReference>
<gene>
    <name evidence="10" type="ORF">DM02DRAFT_670796</name>
</gene>
<dbReference type="Pfam" id="PF00069">
    <property type="entry name" value="Pkinase"/>
    <property type="match status" value="1"/>
</dbReference>
<dbReference type="EC" id="2.7.11.1" evidence="1"/>
<feature type="domain" description="Protein kinase" evidence="9">
    <location>
        <begin position="206"/>
        <end position="484"/>
    </location>
</feature>
<keyword evidence="2" id="KW-0723">Serine/threonine-protein kinase</keyword>
<keyword evidence="5 10" id="KW-0418">Kinase</keyword>
<dbReference type="Gene3D" id="1.10.510.10">
    <property type="entry name" value="Transferase(Phosphotransferase) domain 1"/>
    <property type="match status" value="1"/>
</dbReference>
<dbReference type="GO" id="GO:0004674">
    <property type="term" value="F:protein serine/threonine kinase activity"/>
    <property type="evidence" value="ECO:0007669"/>
    <property type="project" value="UniProtKB-KW"/>
</dbReference>
<dbReference type="PROSITE" id="PS50011">
    <property type="entry name" value="PROTEIN_KINASE_DOM"/>
    <property type="match status" value="1"/>
</dbReference>
<dbReference type="PANTHER" id="PTHR43671">
    <property type="entry name" value="SERINE/THREONINE-PROTEIN KINASE NEK"/>
    <property type="match status" value="1"/>
</dbReference>
<dbReference type="InterPro" id="IPR000719">
    <property type="entry name" value="Prot_kinase_dom"/>
</dbReference>
<dbReference type="AlphaFoldDB" id="A0A2V1DVC1"/>
<evidence type="ECO:0000256" key="5">
    <source>
        <dbReference type="ARBA" id="ARBA00022777"/>
    </source>
</evidence>
<sequence length="504" mass="57193">MSTHHPNCPRCGVRYYHIDDAQACLQKHLDNDLERISLAPFELNLGKFVAGVARLLTSIGETIYGREESQTAMKRSLVPSDMWEWDHQAPARFIPEEVAQGKQSSSSNYSHITACSNSLSFYTAPSTPAKDLTAGQDGPRMTSILRSEVENRSSKISANSSDVFSSAWLKYLKKEGIILPLEQELNWSGRGQHVEYMPGEEKDIPLKVAKVLGHSASALVESVMCRRIRLARKKIRCGRRLTKEDAINEVRHLQNFQHSHIVRVVGTYTISNYLAILLYPAAQWNLEEFMEETRDLTWERKLMRNWALSEFISCLSRTVSWLHELNVKHMDIKPKNILVRPRGEGWSDDYKVYIADFGIARAYKSAKDSETESPTAYTPTYAAPEVVQQDTRGFSADVFSLGCVFMEIMATLACQEESLRAARLSSNGNTSYHSNIEAVRNWYRAIDLQEFGFDRRLLEALPSMIHEQPSLRPKASDLELYTRLFACENCSDGPEPFEAAVPHE</sequence>
<accession>A0A2V1DVC1</accession>
<dbReference type="InterPro" id="IPR050660">
    <property type="entry name" value="NEK_Ser/Thr_kinase"/>
</dbReference>
<dbReference type="STRING" id="97972.A0A2V1DVC1"/>
<organism evidence="10 11">
    <name type="scientific">Periconia macrospinosa</name>
    <dbReference type="NCBI Taxonomy" id="97972"/>
    <lineage>
        <taxon>Eukaryota</taxon>
        <taxon>Fungi</taxon>
        <taxon>Dikarya</taxon>
        <taxon>Ascomycota</taxon>
        <taxon>Pezizomycotina</taxon>
        <taxon>Dothideomycetes</taxon>
        <taxon>Pleosporomycetidae</taxon>
        <taxon>Pleosporales</taxon>
        <taxon>Massarineae</taxon>
        <taxon>Periconiaceae</taxon>
        <taxon>Periconia</taxon>
    </lineage>
</organism>
<keyword evidence="3" id="KW-0808">Transferase</keyword>
<evidence type="ECO:0000256" key="7">
    <source>
        <dbReference type="ARBA" id="ARBA00047899"/>
    </source>
</evidence>
<dbReference type="OrthoDB" id="4062651at2759"/>
<dbReference type="Proteomes" id="UP000244855">
    <property type="component" value="Unassembled WGS sequence"/>
</dbReference>
<dbReference type="GO" id="GO:0005524">
    <property type="term" value="F:ATP binding"/>
    <property type="evidence" value="ECO:0007669"/>
    <property type="project" value="UniProtKB-KW"/>
</dbReference>
<protein>
    <recommendedName>
        <fullName evidence="1">non-specific serine/threonine protein kinase</fullName>
        <ecNumber evidence="1">2.7.11.1</ecNumber>
    </recommendedName>
</protein>
<dbReference type="GO" id="GO:0005634">
    <property type="term" value="C:nucleus"/>
    <property type="evidence" value="ECO:0007669"/>
    <property type="project" value="TreeGrafter"/>
</dbReference>
<comment type="catalytic activity">
    <reaction evidence="7">
        <text>L-threonyl-[protein] + ATP = O-phospho-L-threonyl-[protein] + ADP + H(+)</text>
        <dbReference type="Rhea" id="RHEA:46608"/>
        <dbReference type="Rhea" id="RHEA-COMP:11060"/>
        <dbReference type="Rhea" id="RHEA-COMP:11605"/>
        <dbReference type="ChEBI" id="CHEBI:15378"/>
        <dbReference type="ChEBI" id="CHEBI:30013"/>
        <dbReference type="ChEBI" id="CHEBI:30616"/>
        <dbReference type="ChEBI" id="CHEBI:61977"/>
        <dbReference type="ChEBI" id="CHEBI:456216"/>
        <dbReference type="EC" id="2.7.11.1"/>
    </reaction>
</comment>
<dbReference type="InterPro" id="IPR008271">
    <property type="entry name" value="Ser/Thr_kinase_AS"/>
</dbReference>
<dbReference type="PROSITE" id="PS00108">
    <property type="entry name" value="PROTEIN_KINASE_ST"/>
    <property type="match status" value="1"/>
</dbReference>
<evidence type="ECO:0000256" key="4">
    <source>
        <dbReference type="ARBA" id="ARBA00022741"/>
    </source>
</evidence>
<dbReference type="EMBL" id="KZ805347">
    <property type="protein sequence ID" value="PVI02121.1"/>
    <property type="molecule type" value="Genomic_DNA"/>
</dbReference>
<evidence type="ECO:0000259" key="9">
    <source>
        <dbReference type="PROSITE" id="PS50011"/>
    </source>
</evidence>
<keyword evidence="6" id="KW-0067">ATP-binding</keyword>
<evidence type="ECO:0000313" key="10">
    <source>
        <dbReference type="EMBL" id="PVI02121.1"/>
    </source>
</evidence>
<proteinExistence type="predicted"/>
<evidence type="ECO:0000256" key="1">
    <source>
        <dbReference type="ARBA" id="ARBA00012513"/>
    </source>
</evidence>
<keyword evidence="11" id="KW-1185">Reference proteome</keyword>
<name>A0A2V1DVC1_9PLEO</name>
<dbReference type="InterPro" id="IPR011009">
    <property type="entry name" value="Kinase-like_dom_sf"/>
</dbReference>
<evidence type="ECO:0000313" key="11">
    <source>
        <dbReference type="Proteomes" id="UP000244855"/>
    </source>
</evidence>
<evidence type="ECO:0000256" key="3">
    <source>
        <dbReference type="ARBA" id="ARBA00022679"/>
    </source>
</evidence>
<comment type="catalytic activity">
    <reaction evidence="8">
        <text>L-seryl-[protein] + ATP = O-phospho-L-seryl-[protein] + ADP + H(+)</text>
        <dbReference type="Rhea" id="RHEA:17989"/>
        <dbReference type="Rhea" id="RHEA-COMP:9863"/>
        <dbReference type="Rhea" id="RHEA-COMP:11604"/>
        <dbReference type="ChEBI" id="CHEBI:15378"/>
        <dbReference type="ChEBI" id="CHEBI:29999"/>
        <dbReference type="ChEBI" id="CHEBI:30616"/>
        <dbReference type="ChEBI" id="CHEBI:83421"/>
        <dbReference type="ChEBI" id="CHEBI:456216"/>
        <dbReference type="EC" id="2.7.11.1"/>
    </reaction>
</comment>
<evidence type="ECO:0000256" key="6">
    <source>
        <dbReference type="ARBA" id="ARBA00022840"/>
    </source>
</evidence>